<dbReference type="GO" id="GO:0004177">
    <property type="term" value="F:aminopeptidase activity"/>
    <property type="evidence" value="ECO:0007669"/>
    <property type="project" value="UniProtKB-KW"/>
</dbReference>
<protein>
    <submittedName>
        <fullName evidence="5">Venom dipeptidyl peptidase 4</fullName>
    </submittedName>
</protein>
<reference evidence="5 6" key="1">
    <citation type="submission" date="2019-05" db="EMBL/GenBank/DDBJ databases">
        <title>Another draft genome of Portunus trituberculatus and its Hox gene families provides insights of decapod evolution.</title>
        <authorList>
            <person name="Jeong J.-H."/>
            <person name="Song I."/>
            <person name="Kim S."/>
            <person name="Choi T."/>
            <person name="Kim D."/>
            <person name="Ryu S."/>
            <person name="Kim W."/>
        </authorList>
    </citation>
    <scope>NUCLEOTIDE SEQUENCE [LARGE SCALE GENOMIC DNA]</scope>
    <source>
        <tissue evidence="5">Muscle</tissue>
    </source>
</reference>
<dbReference type="AlphaFoldDB" id="A0A5B7GEQ4"/>
<keyword evidence="1" id="KW-0031">Aminopeptidase</keyword>
<evidence type="ECO:0000256" key="2">
    <source>
        <dbReference type="ARBA" id="ARBA00022825"/>
    </source>
</evidence>
<dbReference type="GO" id="GO:0008236">
    <property type="term" value="F:serine-type peptidase activity"/>
    <property type="evidence" value="ECO:0007669"/>
    <property type="project" value="UniProtKB-KW"/>
</dbReference>
<dbReference type="InterPro" id="IPR001375">
    <property type="entry name" value="Peptidase_S9_cat"/>
</dbReference>
<organism evidence="5 6">
    <name type="scientific">Portunus trituberculatus</name>
    <name type="common">Swimming crab</name>
    <name type="synonym">Neptunus trituberculatus</name>
    <dbReference type="NCBI Taxonomy" id="210409"/>
    <lineage>
        <taxon>Eukaryota</taxon>
        <taxon>Metazoa</taxon>
        <taxon>Ecdysozoa</taxon>
        <taxon>Arthropoda</taxon>
        <taxon>Crustacea</taxon>
        <taxon>Multicrustacea</taxon>
        <taxon>Malacostraca</taxon>
        <taxon>Eumalacostraca</taxon>
        <taxon>Eucarida</taxon>
        <taxon>Decapoda</taxon>
        <taxon>Pleocyemata</taxon>
        <taxon>Brachyura</taxon>
        <taxon>Eubrachyura</taxon>
        <taxon>Portunoidea</taxon>
        <taxon>Portunidae</taxon>
        <taxon>Portuninae</taxon>
        <taxon>Portunus</taxon>
    </lineage>
</organism>
<evidence type="ECO:0000256" key="1">
    <source>
        <dbReference type="ARBA" id="ARBA00022438"/>
    </source>
</evidence>
<comment type="caution">
    <text evidence="5">The sequence shown here is derived from an EMBL/GenBank/DDBJ whole genome shotgun (WGS) entry which is preliminary data.</text>
</comment>
<dbReference type="GO" id="GO:0008239">
    <property type="term" value="F:dipeptidyl-peptidase activity"/>
    <property type="evidence" value="ECO:0007669"/>
    <property type="project" value="TreeGrafter"/>
</dbReference>
<keyword evidence="1" id="KW-0645">Protease</keyword>
<keyword evidence="2" id="KW-0720">Serine protease</keyword>
<name>A0A5B7GEQ4_PORTR</name>
<feature type="domain" description="Peptidase S9 prolyl oligopeptidase catalytic" evidence="4">
    <location>
        <begin position="61"/>
        <end position="134"/>
    </location>
</feature>
<dbReference type="SUPFAM" id="SSF53474">
    <property type="entry name" value="alpha/beta-Hydrolases"/>
    <property type="match status" value="1"/>
</dbReference>
<evidence type="ECO:0000259" key="4">
    <source>
        <dbReference type="Pfam" id="PF00326"/>
    </source>
</evidence>
<dbReference type="EMBL" id="VSRR010012829">
    <property type="protein sequence ID" value="MPC55024.1"/>
    <property type="molecule type" value="Genomic_DNA"/>
</dbReference>
<dbReference type="InterPro" id="IPR029058">
    <property type="entry name" value="AB_hydrolase_fold"/>
</dbReference>
<dbReference type="PANTHER" id="PTHR11731">
    <property type="entry name" value="PROTEASE FAMILY S9B,C DIPEPTIDYL-PEPTIDASE IV-RELATED"/>
    <property type="match status" value="1"/>
</dbReference>
<dbReference type="GO" id="GO:0005886">
    <property type="term" value="C:plasma membrane"/>
    <property type="evidence" value="ECO:0007669"/>
    <property type="project" value="TreeGrafter"/>
</dbReference>
<keyword evidence="6" id="KW-1185">Reference proteome</keyword>
<dbReference type="GO" id="GO:0006508">
    <property type="term" value="P:proteolysis"/>
    <property type="evidence" value="ECO:0007669"/>
    <property type="project" value="InterPro"/>
</dbReference>
<evidence type="ECO:0000313" key="6">
    <source>
        <dbReference type="Proteomes" id="UP000324222"/>
    </source>
</evidence>
<evidence type="ECO:0000256" key="3">
    <source>
        <dbReference type="ARBA" id="ARBA00023180"/>
    </source>
</evidence>
<accession>A0A5B7GEQ4</accession>
<dbReference type="InterPro" id="IPR050278">
    <property type="entry name" value="Serine_Prot_S9B/DPPIV"/>
</dbReference>
<proteinExistence type="predicted"/>
<evidence type="ECO:0000313" key="5">
    <source>
        <dbReference type="EMBL" id="MPC55024.1"/>
    </source>
</evidence>
<dbReference type="PANTHER" id="PTHR11731:SF200">
    <property type="entry name" value="DIPEPTIDYL PEPTIDASE 10, ISOFORM B"/>
    <property type="match status" value="1"/>
</dbReference>
<sequence>MSRELSISNYEPLLCLELLVTTSQHTLPLSSPSHNSLASFPLLLIPPRLFLPIHTHLFLLADSVYTERYMGSPRVYPGSNYKGYEAADATKVVGNLKGKMFLLVHGTADDNVHYHHSMMLAKALVDEDVLFQQMHPPSTLEFLEVGMGGQSTLCALYGLGIFTMSTSGTLGLAQGMQYTRQTLAEDTLYTYADENHGLTNVKEHLYRTLDKFLADCFRPTIPELYFLIKKKKKDVEEIGYLRLLRVAGCVLGELCVSWCVVVRKGTKQTRDVFPPVWGQLVKEVPMLCPVNSRRDAVYGNTTQVEYNVDSLQSGFWSTAV</sequence>
<dbReference type="OrthoDB" id="16520at2759"/>
<dbReference type="Proteomes" id="UP000324222">
    <property type="component" value="Unassembled WGS sequence"/>
</dbReference>
<dbReference type="Pfam" id="PF00326">
    <property type="entry name" value="Peptidase_S9"/>
    <property type="match status" value="1"/>
</dbReference>
<keyword evidence="3" id="KW-0325">Glycoprotein</keyword>
<dbReference type="Gene3D" id="3.40.50.1820">
    <property type="entry name" value="alpha/beta hydrolase"/>
    <property type="match status" value="1"/>
</dbReference>
<gene>
    <name evidence="5" type="primary">VDPP4_1</name>
    <name evidence="5" type="ORF">E2C01_048955</name>
</gene>
<keyword evidence="1" id="KW-0378">Hydrolase</keyword>